<reference evidence="2 3" key="1">
    <citation type="submission" date="2013-02" db="EMBL/GenBank/DDBJ databases">
        <title>The Genome Sequence of Plasmodium inui San Antonio 1.</title>
        <authorList>
            <consortium name="The Broad Institute Genome Sequencing Platform"/>
            <consortium name="The Broad Institute Genome Sequencing Center for Infectious Disease"/>
            <person name="Neafsey D."/>
            <person name="Cheeseman I."/>
            <person name="Volkman S."/>
            <person name="Adams J."/>
            <person name="Walker B."/>
            <person name="Young S.K."/>
            <person name="Zeng Q."/>
            <person name="Gargeya S."/>
            <person name="Fitzgerald M."/>
            <person name="Haas B."/>
            <person name="Abouelleil A."/>
            <person name="Alvarado L."/>
            <person name="Arachchi H.M."/>
            <person name="Berlin A.M."/>
            <person name="Chapman S.B."/>
            <person name="Dewar J."/>
            <person name="Goldberg J."/>
            <person name="Griggs A."/>
            <person name="Gujja S."/>
            <person name="Hansen M."/>
            <person name="Howarth C."/>
            <person name="Imamovic A."/>
            <person name="Larimer J."/>
            <person name="McCowan C."/>
            <person name="Murphy C."/>
            <person name="Neiman D."/>
            <person name="Pearson M."/>
            <person name="Priest M."/>
            <person name="Roberts A."/>
            <person name="Saif S."/>
            <person name="Shea T."/>
            <person name="Sisk P."/>
            <person name="Sykes S."/>
            <person name="Wortman J."/>
            <person name="Nusbaum C."/>
            <person name="Birren B."/>
        </authorList>
    </citation>
    <scope>NUCLEOTIDE SEQUENCE [LARGE SCALE GENOMIC DNA]</scope>
    <source>
        <strain evidence="2 3">San Antonio 1</strain>
    </source>
</reference>
<organism evidence="2 3">
    <name type="scientific">Plasmodium inui San Antonio 1</name>
    <dbReference type="NCBI Taxonomy" id="1237626"/>
    <lineage>
        <taxon>Eukaryota</taxon>
        <taxon>Sar</taxon>
        <taxon>Alveolata</taxon>
        <taxon>Apicomplexa</taxon>
        <taxon>Aconoidasida</taxon>
        <taxon>Haemosporida</taxon>
        <taxon>Plasmodiidae</taxon>
        <taxon>Plasmodium</taxon>
        <taxon>Plasmodium (Plasmodium)</taxon>
    </lineage>
</organism>
<gene>
    <name evidence="2" type="ORF">C922_05078</name>
</gene>
<sequence length="449" mass="50601">MSIPRTGSQWELTSCDRRKHQTWGYPRNQGSGNSCNSTTRYCFTKLTESGSSRWDDLDNWISRTLLKDSRYRWNHGFDPNQTTKLLTLENKKEMTWGQFLDKILEKVDSQVLSGNLHLDSLTWTRQEWASALKSEIPLRAPLDKLSSGSNLLFVILCIVTGLIEGKNNQSKLFIDRGTGCYPVDAGLEFTVDEWKQWITNKEGRKRRRDSLCSSVGGTDGCQEASIALILSIYEALKAICPECGPYRLSYWIKEKQEKVESEQDEYCYFEGEQENCRDSLQDKSHSPVLITREGKFRVLDRPEVHKVAEVLKSAQEAAESIHEDLVLLRENSTDSIDKEGSGEKSQENKASCEGKYSREVHESSLPPDNLTDSGLKDQQEGIIEEKKRAEHRGEDELKDSVTTPGLGGGVLRRNSAEDESAINSPERAPSEASSGKEVTAASLGEFLWS</sequence>
<dbReference type="AlphaFoldDB" id="W7AGX6"/>
<feature type="compositionally biased region" description="Basic and acidic residues" evidence="1">
    <location>
        <begin position="374"/>
        <end position="399"/>
    </location>
</feature>
<evidence type="ECO:0000313" key="2">
    <source>
        <dbReference type="EMBL" id="EUD64516.1"/>
    </source>
</evidence>
<proteinExistence type="predicted"/>
<keyword evidence="3" id="KW-1185">Reference proteome</keyword>
<feature type="region of interest" description="Disordered" evidence="1">
    <location>
        <begin position="333"/>
        <end position="449"/>
    </location>
</feature>
<name>W7AGX6_9APIC</name>
<feature type="compositionally biased region" description="Basic and acidic residues" evidence="1">
    <location>
        <begin position="333"/>
        <end position="362"/>
    </location>
</feature>
<dbReference type="RefSeq" id="XP_008818873.1">
    <property type="nucleotide sequence ID" value="XM_008820651.1"/>
</dbReference>
<dbReference type="EMBL" id="KI965496">
    <property type="protein sequence ID" value="EUD64516.1"/>
    <property type="molecule type" value="Genomic_DNA"/>
</dbReference>
<protein>
    <submittedName>
        <fullName evidence="2">Uncharacterized protein</fullName>
    </submittedName>
</protein>
<dbReference type="GeneID" id="20040352"/>
<dbReference type="Proteomes" id="UP000030640">
    <property type="component" value="Unassembled WGS sequence"/>
</dbReference>
<evidence type="ECO:0000256" key="1">
    <source>
        <dbReference type="SAM" id="MobiDB-lite"/>
    </source>
</evidence>
<evidence type="ECO:0000313" key="3">
    <source>
        <dbReference type="Proteomes" id="UP000030640"/>
    </source>
</evidence>
<feature type="non-terminal residue" evidence="2">
    <location>
        <position position="1"/>
    </location>
</feature>
<accession>W7AGX6</accession>
<dbReference type="VEuPathDB" id="PlasmoDB:C922_05078"/>